<gene>
    <name evidence="11" type="ORF">JCGZ_08083</name>
</gene>
<dbReference type="Pfam" id="PF25368">
    <property type="entry name" value="PUB10_N"/>
    <property type="match status" value="1"/>
</dbReference>
<dbReference type="SMART" id="SM00185">
    <property type="entry name" value="ARM"/>
    <property type="match status" value="5"/>
</dbReference>
<evidence type="ECO:0000256" key="9">
    <source>
        <dbReference type="SAM" id="MobiDB-lite"/>
    </source>
</evidence>
<feature type="repeat" description="ARM" evidence="8">
    <location>
        <begin position="481"/>
        <end position="523"/>
    </location>
</feature>
<dbReference type="FunFam" id="1.20.930.20:FF:000002">
    <property type="entry name" value="RING-type E3 ubiquitin transferase"/>
    <property type="match status" value="1"/>
</dbReference>
<reference evidence="11 12" key="1">
    <citation type="journal article" date="2014" name="PLoS ONE">
        <title>Global Analysis of Gene Expression Profiles in Physic Nut (Jatropha curcas L.) Seedlings Exposed to Salt Stress.</title>
        <authorList>
            <person name="Zhang L."/>
            <person name="Zhang C."/>
            <person name="Wu P."/>
            <person name="Chen Y."/>
            <person name="Li M."/>
            <person name="Jiang H."/>
            <person name="Wu G."/>
        </authorList>
    </citation>
    <scope>NUCLEOTIDE SEQUENCE [LARGE SCALE GENOMIC DNA]</scope>
    <source>
        <strain evidence="12">cv. GZQX0401</strain>
        <tissue evidence="11">Young leaves</tissue>
    </source>
</reference>
<accession>A0A067KL10</accession>
<evidence type="ECO:0000259" key="10">
    <source>
        <dbReference type="PROSITE" id="PS51698"/>
    </source>
</evidence>
<dbReference type="InterPro" id="IPR058678">
    <property type="entry name" value="ARM_PUB"/>
</dbReference>
<dbReference type="Gene3D" id="1.25.10.10">
    <property type="entry name" value="Leucine-rich Repeat Variant"/>
    <property type="match status" value="1"/>
</dbReference>
<keyword evidence="7" id="KW-0833">Ubl conjugation pathway</keyword>
<dbReference type="GO" id="GO:0007166">
    <property type="term" value="P:cell surface receptor signaling pathway"/>
    <property type="evidence" value="ECO:0007669"/>
    <property type="project" value="InterPro"/>
</dbReference>
<dbReference type="PANTHER" id="PTHR23315">
    <property type="entry name" value="U BOX DOMAIN-CONTAINING"/>
    <property type="match status" value="1"/>
</dbReference>
<dbReference type="STRING" id="180498.A0A067KL10"/>
<comment type="catalytic activity">
    <reaction evidence="1">
        <text>S-ubiquitinyl-[E2 ubiquitin-conjugating enzyme]-L-cysteine + [acceptor protein]-L-lysine = [E2 ubiquitin-conjugating enzyme]-L-cysteine + N(6)-ubiquitinyl-[acceptor protein]-L-lysine.</text>
        <dbReference type="EC" id="2.3.2.27"/>
    </reaction>
</comment>
<evidence type="ECO:0000256" key="2">
    <source>
        <dbReference type="ARBA" id="ARBA00003861"/>
    </source>
</evidence>
<proteinExistence type="predicted"/>
<dbReference type="Pfam" id="PF04564">
    <property type="entry name" value="U-box"/>
    <property type="match status" value="1"/>
</dbReference>
<comment type="function">
    <text evidence="2">Functions as an E3 ubiquitin ligase.</text>
</comment>
<comment type="pathway">
    <text evidence="3">Protein modification; protein ubiquitination.</text>
</comment>
<dbReference type="FunFam" id="1.25.10.10:FF:000082">
    <property type="entry name" value="RING-type E3 ubiquitin transferase"/>
    <property type="match status" value="1"/>
</dbReference>
<dbReference type="Proteomes" id="UP000027138">
    <property type="component" value="Unassembled WGS sequence"/>
</dbReference>
<keyword evidence="6" id="KW-0677">Repeat</keyword>
<dbReference type="CDD" id="cd16664">
    <property type="entry name" value="RING-Ubox_PUB"/>
    <property type="match status" value="1"/>
</dbReference>
<dbReference type="InterPro" id="IPR045210">
    <property type="entry name" value="RING-Ubox_PUB"/>
</dbReference>
<feature type="repeat" description="ARM" evidence="8">
    <location>
        <begin position="399"/>
        <end position="441"/>
    </location>
</feature>
<dbReference type="UniPathway" id="UPA00143"/>
<dbReference type="OrthoDB" id="7537227at2759"/>
<protein>
    <recommendedName>
        <fullName evidence="4">RING-type E3 ubiquitin transferase</fullName>
        <ecNumber evidence="4">2.3.2.27</ecNumber>
    </recommendedName>
</protein>
<dbReference type="SUPFAM" id="SSF48371">
    <property type="entry name" value="ARM repeat"/>
    <property type="match status" value="1"/>
</dbReference>
<dbReference type="AlphaFoldDB" id="A0A067KL10"/>
<dbReference type="GO" id="GO:0061630">
    <property type="term" value="F:ubiquitin protein ligase activity"/>
    <property type="evidence" value="ECO:0007669"/>
    <property type="project" value="UniProtKB-EC"/>
</dbReference>
<dbReference type="FunFam" id="3.30.40.10:FF:000335">
    <property type="entry name" value="RING-type E3 ubiquitin transferase"/>
    <property type="match status" value="1"/>
</dbReference>
<dbReference type="SUPFAM" id="SSF57850">
    <property type="entry name" value="RING/U-box"/>
    <property type="match status" value="1"/>
</dbReference>
<dbReference type="PROSITE" id="PS50176">
    <property type="entry name" value="ARM_REPEAT"/>
    <property type="match status" value="3"/>
</dbReference>
<feature type="region of interest" description="Disordered" evidence="9">
    <location>
        <begin position="1"/>
        <end position="24"/>
    </location>
</feature>
<dbReference type="EMBL" id="KK914420">
    <property type="protein sequence ID" value="KDP36792.1"/>
    <property type="molecule type" value="Genomic_DNA"/>
</dbReference>
<dbReference type="KEGG" id="jcu:105635387"/>
<sequence length="638" mass="70790">MGGEGEENLGGGGDGFESNESSPRGETDLIQEITSLVESVAQLGDYRRSHRKDCFGLVRRMKLLLPLVEEIRDFSGPIGSKGITCLCNLKKAFIMAKRLLKVCNEGSKIHLSVESEAIMMRFRAVNERLCHALESVPFDELGISDEVKEQVELMRVHLRRAKGRTDTQDIELAMDMMVVLSKEDDRNADIAILERLAKKLDLHTVDDLNNETLAIRNLVKERGPNGDNVEQIIDLLNKFKQVIGMEITDVLHNPVIPKLQKCASVVIPHEFLCPITLEIMTDPVIVASGQTYERESIQKWFHSNHRTCPKTRQTLAHLSVAPNFALKNLILQWCEENKFFLPNKNNNASSENSGPAEDIYSLVNDLSSNHLELQRKAVRKIRMLSKENPENRILIATNGGIRPLVRILSYPDSKLQEHAVTALLNLSIDETNKRYIADEGAIPAIIEVLQNGSTEARENSAAALFSLSMLDDNKIAVGLSNGIPPLVFLLKHGTVRGKKDAATALFNLSLNHSNKGRAIDAGIIPPLLQLLNDKNLGMVDEALSIFLLLVSHPEGRSAIGQLSFIEILVEFIKDGTSKNKECATSVLLELGSNNSSFILAALQFGVYEHLVELKNSGTNRAQRKANALLQLMTKTEQI</sequence>
<dbReference type="EC" id="2.3.2.27" evidence="4"/>
<evidence type="ECO:0000256" key="4">
    <source>
        <dbReference type="ARBA" id="ARBA00012483"/>
    </source>
</evidence>
<evidence type="ECO:0000256" key="7">
    <source>
        <dbReference type="ARBA" id="ARBA00022786"/>
    </source>
</evidence>
<keyword evidence="5" id="KW-0808">Transferase</keyword>
<dbReference type="InterPro" id="IPR036537">
    <property type="entry name" value="Adaptor_Cbl_N_dom_sf"/>
</dbReference>
<keyword evidence="12" id="KW-1185">Reference proteome</keyword>
<dbReference type="InterPro" id="IPR016024">
    <property type="entry name" value="ARM-type_fold"/>
</dbReference>
<dbReference type="Pfam" id="PF25598">
    <property type="entry name" value="ARM_PUB"/>
    <property type="match status" value="1"/>
</dbReference>
<dbReference type="InterPro" id="IPR013083">
    <property type="entry name" value="Znf_RING/FYVE/PHD"/>
</dbReference>
<dbReference type="InterPro" id="IPR000225">
    <property type="entry name" value="Armadillo"/>
</dbReference>
<dbReference type="PANTHER" id="PTHR23315:SF349">
    <property type="entry name" value="U-BOX DOMAIN-CONTAINING PROTEIN 15"/>
    <property type="match status" value="1"/>
</dbReference>
<dbReference type="Gene3D" id="3.30.40.10">
    <property type="entry name" value="Zinc/RING finger domain, C3HC4 (zinc finger)"/>
    <property type="match status" value="1"/>
</dbReference>
<evidence type="ECO:0000256" key="5">
    <source>
        <dbReference type="ARBA" id="ARBA00022679"/>
    </source>
</evidence>
<dbReference type="PROSITE" id="PS51698">
    <property type="entry name" value="U_BOX"/>
    <property type="match status" value="1"/>
</dbReference>
<evidence type="ECO:0000256" key="3">
    <source>
        <dbReference type="ARBA" id="ARBA00004906"/>
    </source>
</evidence>
<dbReference type="InterPro" id="IPR003613">
    <property type="entry name" value="Ubox_domain"/>
</dbReference>
<evidence type="ECO:0000313" key="11">
    <source>
        <dbReference type="EMBL" id="KDP36792.1"/>
    </source>
</evidence>
<dbReference type="InterPro" id="IPR011989">
    <property type="entry name" value="ARM-like"/>
</dbReference>
<organism evidence="11 12">
    <name type="scientific">Jatropha curcas</name>
    <name type="common">Barbados nut</name>
    <dbReference type="NCBI Taxonomy" id="180498"/>
    <lineage>
        <taxon>Eukaryota</taxon>
        <taxon>Viridiplantae</taxon>
        <taxon>Streptophyta</taxon>
        <taxon>Embryophyta</taxon>
        <taxon>Tracheophyta</taxon>
        <taxon>Spermatophyta</taxon>
        <taxon>Magnoliopsida</taxon>
        <taxon>eudicotyledons</taxon>
        <taxon>Gunneridae</taxon>
        <taxon>Pentapetalae</taxon>
        <taxon>rosids</taxon>
        <taxon>fabids</taxon>
        <taxon>Malpighiales</taxon>
        <taxon>Euphorbiaceae</taxon>
        <taxon>Crotonoideae</taxon>
        <taxon>Jatropheae</taxon>
        <taxon>Jatropha</taxon>
    </lineage>
</organism>
<evidence type="ECO:0000256" key="1">
    <source>
        <dbReference type="ARBA" id="ARBA00000900"/>
    </source>
</evidence>
<feature type="repeat" description="ARM" evidence="8">
    <location>
        <begin position="440"/>
        <end position="482"/>
    </location>
</feature>
<dbReference type="SMART" id="SM00504">
    <property type="entry name" value="Ubox"/>
    <property type="match status" value="1"/>
</dbReference>
<dbReference type="InterPro" id="IPR057623">
    <property type="entry name" value="PUB12-19-like_N"/>
</dbReference>
<evidence type="ECO:0000313" key="12">
    <source>
        <dbReference type="Proteomes" id="UP000027138"/>
    </source>
</evidence>
<evidence type="ECO:0000256" key="6">
    <source>
        <dbReference type="ARBA" id="ARBA00022737"/>
    </source>
</evidence>
<feature type="domain" description="U-box" evidence="10">
    <location>
        <begin position="266"/>
        <end position="340"/>
    </location>
</feature>
<dbReference type="GO" id="GO:0016567">
    <property type="term" value="P:protein ubiquitination"/>
    <property type="evidence" value="ECO:0007669"/>
    <property type="project" value="UniProtKB-UniPathway"/>
</dbReference>
<evidence type="ECO:0000256" key="8">
    <source>
        <dbReference type="PROSITE-ProRule" id="PRU00259"/>
    </source>
</evidence>
<name>A0A067KL10_JATCU</name>
<dbReference type="Gene3D" id="1.20.930.20">
    <property type="entry name" value="Adaptor protein Cbl, N-terminal domain"/>
    <property type="match status" value="1"/>
</dbReference>